<comment type="subcellular location">
    <subcellularLocation>
        <location evidence="2">Cytoplasm</location>
    </subcellularLocation>
</comment>
<dbReference type="InterPro" id="IPR036822">
    <property type="entry name" value="CutC-like_dom_sf"/>
</dbReference>
<evidence type="ECO:0000313" key="4">
    <source>
        <dbReference type="Proteomes" id="UP000004295"/>
    </source>
</evidence>
<evidence type="ECO:0000256" key="2">
    <source>
        <dbReference type="HAMAP-Rule" id="MF_00795"/>
    </source>
</evidence>
<dbReference type="InterPro" id="IPR005627">
    <property type="entry name" value="CutC-like"/>
</dbReference>
<dbReference type="GO" id="GO:0005737">
    <property type="term" value="C:cytoplasm"/>
    <property type="evidence" value="ECO:0007669"/>
    <property type="project" value="UniProtKB-SubCell"/>
</dbReference>
<keyword evidence="2" id="KW-0963">Cytoplasm</keyword>
<comment type="similarity">
    <text evidence="1 2">Belongs to the CutC family.</text>
</comment>
<comment type="caution">
    <text evidence="2">Once thought to be involved in copper homeostasis, experiments in E.coli have shown this is not the case.</text>
</comment>
<evidence type="ECO:0000313" key="3">
    <source>
        <dbReference type="EMBL" id="EEN82729.1"/>
    </source>
</evidence>
<organism evidence="3 4">
    <name type="scientific">Porphyromonas endodontalis (strain ATCC 35406 / DSM 24491 / JCM 8526 / CCUG 16442 / BCRC 14492 / NCTC 13058 / HG 370)</name>
    <name type="common">Bacteroides endodontalis</name>
    <dbReference type="NCBI Taxonomy" id="553175"/>
    <lineage>
        <taxon>Bacteria</taxon>
        <taxon>Pseudomonadati</taxon>
        <taxon>Bacteroidota</taxon>
        <taxon>Bacteroidia</taxon>
        <taxon>Bacteroidales</taxon>
        <taxon>Porphyromonadaceae</taxon>
        <taxon>Porphyromonas</taxon>
    </lineage>
</organism>
<accession>C3JAX3</accession>
<dbReference type="Pfam" id="PF03932">
    <property type="entry name" value="CutC"/>
    <property type="match status" value="1"/>
</dbReference>
<dbReference type="SUPFAM" id="SSF110395">
    <property type="entry name" value="CutC-like"/>
    <property type="match status" value="1"/>
</dbReference>
<keyword evidence="4" id="KW-1185">Reference proteome</keyword>
<dbReference type="PANTHER" id="PTHR12598:SF0">
    <property type="entry name" value="COPPER HOMEOSTASIS PROTEIN CUTC HOMOLOG"/>
    <property type="match status" value="1"/>
</dbReference>
<dbReference type="PANTHER" id="PTHR12598">
    <property type="entry name" value="COPPER HOMEOSTASIS PROTEIN CUTC"/>
    <property type="match status" value="1"/>
</dbReference>
<comment type="caution">
    <text evidence="3">The sequence shown here is derived from an EMBL/GenBank/DDBJ whole genome shotgun (WGS) entry which is preliminary data.</text>
</comment>
<dbReference type="STRING" id="553175.POREN0001_0365"/>
<protein>
    <recommendedName>
        <fullName evidence="2">PF03932 family protein CutC</fullName>
    </recommendedName>
</protein>
<dbReference type="Proteomes" id="UP000004295">
    <property type="component" value="Unassembled WGS sequence"/>
</dbReference>
<name>C3JAX3_POREA</name>
<dbReference type="eggNOG" id="COG3142">
    <property type="taxonomic scope" value="Bacteria"/>
</dbReference>
<reference evidence="3 4" key="1">
    <citation type="submission" date="2009-04" db="EMBL/GenBank/DDBJ databases">
        <authorList>
            <person name="Sebastian Y."/>
            <person name="Madupu R."/>
            <person name="Durkin A.S."/>
            <person name="Torralba M."/>
            <person name="Methe B."/>
            <person name="Sutton G.G."/>
            <person name="Strausberg R.L."/>
            <person name="Nelson K.E."/>
        </authorList>
    </citation>
    <scope>NUCLEOTIDE SEQUENCE [LARGE SCALE GENOMIC DNA]</scope>
    <source>
        <strain evidence="4">ATCC 35406 / BCRC 14492 / JCM 8526 / NCTC 13058 / HG 370</strain>
    </source>
</reference>
<dbReference type="HAMAP" id="MF_00795">
    <property type="entry name" value="CutC"/>
    <property type="match status" value="1"/>
</dbReference>
<gene>
    <name evidence="2 3" type="primary">cutC</name>
    <name evidence="3" type="ORF">POREN0001_0365</name>
</gene>
<proteinExistence type="inferred from homology"/>
<dbReference type="Gene3D" id="3.20.20.380">
    <property type="entry name" value="Copper homeostasis (CutC) domain"/>
    <property type="match status" value="1"/>
</dbReference>
<dbReference type="AlphaFoldDB" id="C3JAX3"/>
<dbReference type="EMBL" id="ACNN01000020">
    <property type="protein sequence ID" value="EEN82729.1"/>
    <property type="molecule type" value="Genomic_DNA"/>
</dbReference>
<evidence type="ECO:0000256" key="1">
    <source>
        <dbReference type="ARBA" id="ARBA00007768"/>
    </source>
</evidence>
<dbReference type="GO" id="GO:0005507">
    <property type="term" value="F:copper ion binding"/>
    <property type="evidence" value="ECO:0007669"/>
    <property type="project" value="TreeGrafter"/>
</dbReference>
<sequence length="224" mass="23772">MEVCASQYYDALAAEEGGAQRIELCSALSVGGLTPSLGLLRQLRTKLSIAIFPLIRLRAGDFCYTSEEVAVMAEDIRLMRLEGADGFVFGCLTSEGDYDADANAKLLEAAGGLPCTFHRAFDVAPRRAALLSSIIEAGFVRLLTSGGAATALEGAEELHELVSLAKGRIKIQCGSGVMADNILSLAQKTGARCFHGSFRRPLADGSLATSAKEVARAREQLLFL</sequence>